<evidence type="ECO:0000313" key="6">
    <source>
        <dbReference type="EMBL" id="AKV82504.1"/>
    </source>
</evidence>
<evidence type="ECO:0000313" key="5">
    <source>
        <dbReference type="EMBL" id="AKV80258.1"/>
    </source>
</evidence>
<sequence>MTEMYSFMMISGEHEKMMMGVITAIGYASSGNKIYMFFTMDALRALTAESEKIVLNGTKTLKYYLDNLVELAGEDLEITACEFGMRVKGIHEDQFVYKVKVGGVSEFALKSSQSKATLIF</sequence>
<evidence type="ECO:0000313" key="11">
    <source>
        <dbReference type="Proteomes" id="UP000062475"/>
    </source>
</evidence>
<reference evidence="9 10" key="2">
    <citation type="journal article" date="2015" name="Genome Announc.">
        <title>Complete Genome Sequences of Evolved Arsenate-Resistant Metallosphaera sedula Strains.</title>
        <authorList>
            <person name="Ai C."/>
            <person name="McCarthy S."/>
            <person name="Schackwitz W."/>
            <person name="Martin J."/>
            <person name="Lipzen A."/>
            <person name="Blum P."/>
        </authorList>
    </citation>
    <scope>NUCLEOTIDE SEQUENCE [LARGE SCALE GENOMIC DNA]</scope>
    <source>
        <strain evidence="4 10">ARS120-1</strain>
        <strain evidence="5 9">ARS120-2</strain>
        <strain evidence="2 12">ARS50-1</strain>
        <strain evidence="3 11">ARS50-2</strain>
    </source>
</reference>
<dbReference type="OrthoDB" id="33027at2157"/>
<protein>
    <submittedName>
        <fullName evidence="1 2">Peroxiredoxin</fullName>
    </submittedName>
</protein>
<proteinExistence type="predicted"/>
<dbReference type="EMBL" id="CP012175">
    <property type="protein sequence ID" value="AKV80258.1"/>
    <property type="molecule type" value="Genomic_DNA"/>
</dbReference>
<accession>A0A088E281</accession>
<dbReference type="Proteomes" id="UP000061362">
    <property type="component" value="Chromosome"/>
</dbReference>
<dbReference type="Proteomes" id="UP000029084">
    <property type="component" value="Chromosome"/>
</dbReference>
<dbReference type="EMBL" id="CP012172">
    <property type="protein sequence ID" value="AKV73524.1"/>
    <property type="molecule type" value="Genomic_DNA"/>
</dbReference>
<evidence type="ECO:0000313" key="2">
    <source>
        <dbReference type="EMBL" id="AKV73524.1"/>
    </source>
</evidence>
<name>A0A088E281_9CREN</name>
<evidence type="ECO:0000313" key="10">
    <source>
        <dbReference type="Proteomes" id="UP000062398"/>
    </source>
</evidence>
<dbReference type="AlphaFoldDB" id="A0A088E281"/>
<evidence type="ECO:0000313" key="8">
    <source>
        <dbReference type="Proteomes" id="UP000056255"/>
    </source>
</evidence>
<dbReference type="RefSeq" id="WP_011921515.1">
    <property type="nucleotide sequence ID" value="NZ_AP019770.1"/>
</dbReference>
<dbReference type="SUPFAM" id="SSF75169">
    <property type="entry name" value="DsrEFH-like"/>
    <property type="match status" value="1"/>
</dbReference>
<dbReference type="PANTHER" id="PTHR34655:SF2">
    <property type="entry name" value="PEROXIREDOXIN FAMILY PROTEIN"/>
    <property type="match status" value="1"/>
</dbReference>
<evidence type="ECO:0000313" key="1">
    <source>
        <dbReference type="EMBL" id="AIM26534.1"/>
    </source>
</evidence>
<dbReference type="Proteomes" id="UP000062398">
    <property type="component" value="Chromosome"/>
</dbReference>
<gene>
    <name evidence="1" type="ORF">HA72_0370</name>
    <name evidence="2" type="ORF">MsedA_0383</name>
    <name evidence="3" type="ORF">MsedB_0383</name>
    <name evidence="4" type="ORF">MsedC_0382</name>
    <name evidence="5" type="ORF">MsedD_0383</name>
    <name evidence="6" type="ORF">MsedE_0383</name>
</gene>
<reference evidence="6 8" key="3">
    <citation type="submission" date="2015-07" db="EMBL/GenBank/DDBJ databases">
        <title>Physiological, transcriptional responses and genome re-sequencing of acid resistant extremely thermoacidophilic Metallosphaera sedula SARC-M1.</title>
        <authorList>
            <person name="Ai C."/>
            <person name="McCarthy S."/>
            <person name="Eckrich V."/>
            <person name="Rudrappa D."/>
            <person name="Qiu G."/>
            <person name="Blum P."/>
        </authorList>
    </citation>
    <scope>NUCLEOTIDE SEQUENCE [LARGE SCALE GENOMIC DNA]</scope>
    <source>
        <strain evidence="6 8">SARC-M1</strain>
    </source>
</reference>
<dbReference type="Proteomes" id="UP000062475">
    <property type="component" value="Chromosome"/>
</dbReference>
<organism evidence="1 7">
    <name type="scientific">Metallosphaera sedula</name>
    <dbReference type="NCBI Taxonomy" id="43687"/>
    <lineage>
        <taxon>Archaea</taxon>
        <taxon>Thermoproteota</taxon>
        <taxon>Thermoprotei</taxon>
        <taxon>Sulfolobales</taxon>
        <taxon>Sulfolobaceae</taxon>
        <taxon>Metallosphaera</taxon>
    </lineage>
</organism>
<evidence type="ECO:0000313" key="4">
    <source>
        <dbReference type="EMBL" id="AKV78013.1"/>
    </source>
</evidence>
<dbReference type="Proteomes" id="UP000056255">
    <property type="component" value="Chromosome"/>
</dbReference>
<dbReference type="EMBL" id="CP012174">
    <property type="protein sequence ID" value="AKV78013.1"/>
    <property type="molecule type" value="Genomic_DNA"/>
</dbReference>
<dbReference type="EMBL" id="CP008822">
    <property type="protein sequence ID" value="AIM26534.1"/>
    <property type="molecule type" value="Genomic_DNA"/>
</dbReference>
<dbReference type="OMA" id="MFFTMDA"/>
<evidence type="ECO:0000313" key="9">
    <source>
        <dbReference type="Proteomes" id="UP000061362"/>
    </source>
</evidence>
<evidence type="ECO:0000313" key="12">
    <source>
        <dbReference type="Proteomes" id="UP000068832"/>
    </source>
</evidence>
<dbReference type="InterPro" id="IPR003787">
    <property type="entry name" value="Sulphur_relay_DsrE/F-like"/>
</dbReference>
<reference evidence="1 7" key="1">
    <citation type="journal article" date="2014" name="J. Bacteriol.">
        <title>Role of an Archaeal PitA Transporter in the Copper and Arsenic Resistance of Metallosphaera sedula, an Extreme Thermoacidophile.</title>
        <authorList>
            <person name="McCarthy S."/>
            <person name="Ai C."/>
            <person name="Wheaton G."/>
            <person name="Tevatia R."/>
            <person name="Eckrich V."/>
            <person name="Kelly R."/>
            <person name="Blum P."/>
        </authorList>
    </citation>
    <scope>NUCLEOTIDE SEQUENCE [LARGE SCALE GENOMIC DNA]</scope>
    <source>
        <strain evidence="1 7">CuR1</strain>
    </source>
</reference>
<evidence type="ECO:0000313" key="3">
    <source>
        <dbReference type="EMBL" id="AKV75766.1"/>
    </source>
</evidence>
<dbReference type="PANTHER" id="PTHR34655">
    <property type="entry name" value="CONSERVED WITHIN P. AEROPHILUM"/>
    <property type="match status" value="1"/>
</dbReference>
<dbReference type="EMBL" id="CP012176">
    <property type="protein sequence ID" value="AKV82504.1"/>
    <property type="molecule type" value="Genomic_DNA"/>
</dbReference>
<dbReference type="InterPro" id="IPR027396">
    <property type="entry name" value="DsrEFH-like"/>
</dbReference>
<dbReference type="PATRIC" id="fig|43687.5.peg.381"/>
<dbReference type="GeneID" id="91754817"/>
<dbReference type="EMBL" id="CP012173">
    <property type="protein sequence ID" value="AKV75766.1"/>
    <property type="molecule type" value="Genomic_DNA"/>
</dbReference>
<dbReference type="Gene3D" id="3.40.1260.10">
    <property type="entry name" value="DsrEFH-like"/>
    <property type="match status" value="1"/>
</dbReference>
<evidence type="ECO:0000313" key="7">
    <source>
        <dbReference type="Proteomes" id="UP000029084"/>
    </source>
</evidence>
<dbReference type="Pfam" id="PF02635">
    <property type="entry name" value="DsrE"/>
    <property type="match status" value="1"/>
</dbReference>
<dbReference type="Proteomes" id="UP000068832">
    <property type="component" value="Chromosome"/>
</dbReference>